<keyword evidence="2" id="KW-0456">Lyase</keyword>
<dbReference type="InterPro" id="IPR001272">
    <property type="entry name" value="PEP_carboxykinase_ATP"/>
</dbReference>
<gene>
    <name evidence="3" type="ORF">S01H1_65257</name>
</gene>
<sequence length="94" mass="10847">MPFNNKADKLGLEDNGIKNLGDVYHNLSTPALYEQIVRRREGLIAHLGPIVVRTGHHTGRSPDDKFIVREESSQDKIWWSKENKSFEVNRFESL</sequence>
<evidence type="ECO:0000256" key="1">
    <source>
        <dbReference type="ARBA" id="ARBA00022432"/>
    </source>
</evidence>
<reference evidence="3" key="1">
    <citation type="journal article" date="2014" name="Front. Microbiol.">
        <title>High frequency of phylogenetically diverse reductive dehalogenase-homologous genes in deep subseafloor sedimentary metagenomes.</title>
        <authorList>
            <person name="Kawai M."/>
            <person name="Futagami T."/>
            <person name="Toyoda A."/>
            <person name="Takaki Y."/>
            <person name="Nishi S."/>
            <person name="Hori S."/>
            <person name="Arai W."/>
            <person name="Tsubouchi T."/>
            <person name="Morono Y."/>
            <person name="Uchiyama I."/>
            <person name="Ito T."/>
            <person name="Fujiyama A."/>
            <person name="Inagaki F."/>
            <person name="Takami H."/>
        </authorList>
    </citation>
    <scope>NUCLEOTIDE SEQUENCE</scope>
    <source>
        <strain evidence="3">Expedition CK06-06</strain>
    </source>
</reference>
<dbReference type="SUPFAM" id="SSF68923">
    <property type="entry name" value="PEP carboxykinase N-terminal domain"/>
    <property type="match status" value="1"/>
</dbReference>
<dbReference type="PANTHER" id="PTHR30031">
    <property type="entry name" value="PHOSPHOENOLPYRUVATE CARBOXYKINASE ATP"/>
    <property type="match status" value="1"/>
</dbReference>
<dbReference type="AlphaFoldDB" id="X0WXH1"/>
<proteinExistence type="predicted"/>
<evidence type="ECO:0000313" key="3">
    <source>
        <dbReference type="EMBL" id="GAG35649.1"/>
    </source>
</evidence>
<evidence type="ECO:0000256" key="2">
    <source>
        <dbReference type="ARBA" id="ARBA00022793"/>
    </source>
</evidence>
<accession>X0WXH1</accession>
<dbReference type="GO" id="GO:0005524">
    <property type="term" value="F:ATP binding"/>
    <property type="evidence" value="ECO:0007669"/>
    <property type="project" value="InterPro"/>
</dbReference>
<dbReference type="GO" id="GO:0004612">
    <property type="term" value="F:phosphoenolpyruvate carboxykinase (ATP) activity"/>
    <property type="evidence" value="ECO:0007669"/>
    <property type="project" value="InterPro"/>
</dbReference>
<dbReference type="GO" id="GO:0006094">
    <property type="term" value="P:gluconeogenesis"/>
    <property type="evidence" value="ECO:0007669"/>
    <property type="project" value="UniProtKB-KW"/>
</dbReference>
<keyword evidence="2" id="KW-0210">Decarboxylase</keyword>
<name>X0WXH1_9ZZZZ</name>
<dbReference type="EMBL" id="BARS01043067">
    <property type="protein sequence ID" value="GAG35649.1"/>
    <property type="molecule type" value="Genomic_DNA"/>
</dbReference>
<comment type="caution">
    <text evidence="3">The sequence shown here is derived from an EMBL/GenBank/DDBJ whole genome shotgun (WGS) entry which is preliminary data.</text>
</comment>
<feature type="non-terminal residue" evidence="3">
    <location>
        <position position="94"/>
    </location>
</feature>
<dbReference type="PANTHER" id="PTHR30031:SF0">
    <property type="entry name" value="PHOSPHOENOLPYRUVATE CARBOXYKINASE (ATP)"/>
    <property type="match status" value="1"/>
</dbReference>
<dbReference type="GO" id="GO:0005829">
    <property type="term" value="C:cytosol"/>
    <property type="evidence" value="ECO:0007669"/>
    <property type="project" value="TreeGrafter"/>
</dbReference>
<keyword evidence="1" id="KW-0312">Gluconeogenesis</keyword>
<dbReference type="Gene3D" id="3.40.449.10">
    <property type="entry name" value="Phosphoenolpyruvate Carboxykinase, domain 1"/>
    <property type="match status" value="1"/>
</dbReference>
<dbReference type="Pfam" id="PF01293">
    <property type="entry name" value="PEPCK_ATP"/>
    <property type="match status" value="1"/>
</dbReference>
<organism evidence="3">
    <name type="scientific">marine sediment metagenome</name>
    <dbReference type="NCBI Taxonomy" id="412755"/>
    <lineage>
        <taxon>unclassified sequences</taxon>
        <taxon>metagenomes</taxon>
        <taxon>ecological metagenomes</taxon>
    </lineage>
</organism>
<evidence type="ECO:0008006" key="4">
    <source>
        <dbReference type="Google" id="ProtNLM"/>
    </source>
</evidence>
<dbReference type="InterPro" id="IPR008210">
    <property type="entry name" value="PEP_carboxykinase_N"/>
</dbReference>
<protein>
    <recommendedName>
        <fullName evidence="4">Phosphoenolpyruvate carboxykinase (ATP)</fullName>
    </recommendedName>
</protein>